<evidence type="ECO:0000256" key="3">
    <source>
        <dbReference type="ARBA" id="ARBA00022737"/>
    </source>
</evidence>
<dbReference type="InterPro" id="IPR032675">
    <property type="entry name" value="LRR_dom_sf"/>
</dbReference>
<reference evidence="8" key="1">
    <citation type="submission" date="2020-10" db="EMBL/GenBank/DDBJ databases">
        <authorList>
            <person name="Gilroy R."/>
        </authorList>
    </citation>
    <scope>NUCLEOTIDE SEQUENCE</scope>
    <source>
        <strain evidence="8">ChiSjej2B20-13462</strain>
    </source>
</reference>
<dbReference type="InterPro" id="IPR011009">
    <property type="entry name" value="Kinase-like_dom_sf"/>
</dbReference>
<dbReference type="GO" id="GO:0005524">
    <property type="term" value="F:ATP binding"/>
    <property type="evidence" value="ECO:0007669"/>
    <property type="project" value="UniProtKB-KW"/>
</dbReference>
<keyword evidence="3" id="KW-0677">Repeat</keyword>
<dbReference type="InterPro" id="IPR001611">
    <property type="entry name" value="Leu-rich_rpt"/>
</dbReference>
<feature type="domain" description="Protein kinase" evidence="7">
    <location>
        <begin position="15"/>
        <end position="301"/>
    </location>
</feature>
<protein>
    <submittedName>
        <fullName evidence="8">Protein kinase</fullName>
    </submittedName>
</protein>
<evidence type="ECO:0000256" key="6">
    <source>
        <dbReference type="ARBA" id="ARBA00022840"/>
    </source>
</evidence>
<keyword evidence="2" id="KW-0808">Transferase</keyword>
<dbReference type="SMART" id="SM00220">
    <property type="entry name" value="S_TKc"/>
    <property type="match status" value="1"/>
</dbReference>
<keyword evidence="1" id="KW-0433">Leucine-rich repeat</keyword>
<dbReference type="Pfam" id="PF00069">
    <property type="entry name" value="Pkinase"/>
    <property type="match status" value="1"/>
</dbReference>
<keyword evidence="6" id="KW-0067">ATP-binding</keyword>
<dbReference type="EMBL" id="DVFN01000015">
    <property type="protein sequence ID" value="HIQ68909.1"/>
    <property type="molecule type" value="Genomic_DNA"/>
</dbReference>
<evidence type="ECO:0000256" key="4">
    <source>
        <dbReference type="ARBA" id="ARBA00022741"/>
    </source>
</evidence>
<dbReference type="SUPFAM" id="SSF52058">
    <property type="entry name" value="L domain-like"/>
    <property type="match status" value="1"/>
</dbReference>
<dbReference type="Gene3D" id="3.80.10.10">
    <property type="entry name" value="Ribonuclease Inhibitor"/>
    <property type="match status" value="1"/>
</dbReference>
<gene>
    <name evidence="8" type="ORF">IAA67_01040</name>
</gene>
<dbReference type="PANTHER" id="PTHR43289:SF34">
    <property type="entry name" value="SERINE_THREONINE-PROTEIN KINASE YBDM-RELATED"/>
    <property type="match status" value="1"/>
</dbReference>
<evidence type="ECO:0000313" key="8">
    <source>
        <dbReference type="EMBL" id="HIQ68909.1"/>
    </source>
</evidence>
<dbReference type="CDD" id="cd14014">
    <property type="entry name" value="STKc_PknB_like"/>
    <property type="match status" value="1"/>
</dbReference>
<dbReference type="PROSITE" id="PS51450">
    <property type="entry name" value="LRR"/>
    <property type="match status" value="2"/>
</dbReference>
<reference evidence="8" key="2">
    <citation type="journal article" date="2021" name="PeerJ">
        <title>Extensive microbial diversity within the chicken gut microbiome revealed by metagenomics and culture.</title>
        <authorList>
            <person name="Gilroy R."/>
            <person name="Ravi A."/>
            <person name="Getino M."/>
            <person name="Pursley I."/>
            <person name="Horton D.L."/>
            <person name="Alikhan N.F."/>
            <person name="Baker D."/>
            <person name="Gharbi K."/>
            <person name="Hall N."/>
            <person name="Watson M."/>
            <person name="Adriaenssens E.M."/>
            <person name="Foster-Nyarko E."/>
            <person name="Jarju S."/>
            <person name="Secka A."/>
            <person name="Antonio M."/>
            <person name="Oren A."/>
            <person name="Chaudhuri R.R."/>
            <person name="La Ragione R."/>
            <person name="Hildebrand F."/>
            <person name="Pallen M.J."/>
        </authorList>
    </citation>
    <scope>NUCLEOTIDE SEQUENCE</scope>
    <source>
        <strain evidence="8">ChiSjej2B20-13462</strain>
    </source>
</reference>
<dbReference type="AlphaFoldDB" id="A0A9D0Z4B9"/>
<dbReference type="GO" id="GO:0004674">
    <property type="term" value="F:protein serine/threonine kinase activity"/>
    <property type="evidence" value="ECO:0007669"/>
    <property type="project" value="TreeGrafter"/>
</dbReference>
<sequence length="627" mass="68401">MELASYLPPRLLDEYQPLALLQDRGWRQTLLLRHRRTGLQIICKRASDKQSQLQDEHQLLRQLAGPGIPESLQVFQENGWTYLLRVYVPGETLLDYAQKRGPLPAREVRDIGLEICAILRRLHRQDPPVIHRDIKLENIIRTPEGQLYLIDFGISRRFEAGACRDTQVLGTPASAPPEQFGFRQTDARSDVYALGVLLHELAAGTPFLDQGTVPPVLQPVIQRCTRFAPEDRYPDAAAVGLALRQAPLAYWAHRFGPLTAVLTAAVLAAIFLPPVIADAVTAHQVRQEAAAAAIRDAEPYVFASSTIEAEVCRQLGQEPDQVTRGDLAQVETLLLCGGQSFDRWERLTATGSYVALDGVQVIEAGAVDTLEDLAQMPNLRVLALASQNISDLTPLAQCTGLVQLCLANNAITDLSPLAACGELQELTVSGNPVSDFSPLAQCAKLSGLNAGATALTDLQSLSGLDNLTLLQLHDIEKLEDISTLSALPKLRTLFLRPVTAPQLETILSLSEIRELFLWHVRGMADLTPLAQLPHLTYLFLHQDTLASLDGAGDLAQVQTLQILCAPPLDLSPLTEMPKLSTLLAAGLTVSDWTPLDDCGQLVQVQCTADQADAIRQALGEPPFQLVV</sequence>
<dbReference type="InterPro" id="IPR025875">
    <property type="entry name" value="Leu-rich_rpt_4"/>
</dbReference>
<evidence type="ECO:0000259" key="7">
    <source>
        <dbReference type="PROSITE" id="PS50011"/>
    </source>
</evidence>
<organism evidence="8 9">
    <name type="scientific">Candidatus Avoscillospira stercorigallinarum</name>
    <dbReference type="NCBI Taxonomy" id="2840708"/>
    <lineage>
        <taxon>Bacteria</taxon>
        <taxon>Bacillati</taxon>
        <taxon>Bacillota</taxon>
        <taxon>Clostridia</taxon>
        <taxon>Eubacteriales</taxon>
        <taxon>Oscillospiraceae</taxon>
        <taxon>Oscillospiraceae incertae sedis</taxon>
        <taxon>Candidatus Avoscillospira</taxon>
    </lineage>
</organism>
<accession>A0A9D0Z4B9</accession>
<dbReference type="Pfam" id="PF12799">
    <property type="entry name" value="LRR_4"/>
    <property type="match status" value="1"/>
</dbReference>
<dbReference type="Gene3D" id="1.10.510.10">
    <property type="entry name" value="Transferase(Phosphotransferase) domain 1"/>
    <property type="match status" value="1"/>
</dbReference>
<comment type="caution">
    <text evidence="8">The sequence shown here is derived from an EMBL/GenBank/DDBJ whole genome shotgun (WGS) entry which is preliminary data.</text>
</comment>
<evidence type="ECO:0000256" key="1">
    <source>
        <dbReference type="ARBA" id="ARBA00022614"/>
    </source>
</evidence>
<dbReference type="InterPro" id="IPR000719">
    <property type="entry name" value="Prot_kinase_dom"/>
</dbReference>
<keyword evidence="4" id="KW-0547">Nucleotide-binding</keyword>
<proteinExistence type="predicted"/>
<dbReference type="Proteomes" id="UP000886874">
    <property type="component" value="Unassembled WGS sequence"/>
</dbReference>
<dbReference type="SUPFAM" id="SSF56112">
    <property type="entry name" value="Protein kinase-like (PK-like)"/>
    <property type="match status" value="1"/>
</dbReference>
<keyword evidence="5 8" id="KW-0418">Kinase</keyword>
<name>A0A9D0Z4B9_9FIRM</name>
<dbReference type="PROSITE" id="PS50011">
    <property type="entry name" value="PROTEIN_KINASE_DOM"/>
    <property type="match status" value="1"/>
</dbReference>
<evidence type="ECO:0000256" key="5">
    <source>
        <dbReference type="ARBA" id="ARBA00022777"/>
    </source>
</evidence>
<evidence type="ECO:0000256" key="2">
    <source>
        <dbReference type="ARBA" id="ARBA00022679"/>
    </source>
</evidence>
<evidence type="ECO:0000313" key="9">
    <source>
        <dbReference type="Proteomes" id="UP000886874"/>
    </source>
</evidence>
<dbReference type="PANTHER" id="PTHR43289">
    <property type="entry name" value="MITOGEN-ACTIVATED PROTEIN KINASE KINASE KINASE 20-RELATED"/>
    <property type="match status" value="1"/>
</dbReference>